<dbReference type="PANTHER" id="PTHR45973:SF9">
    <property type="entry name" value="LEUCINE-RICH REPEAT-CONTAINING PROTEIN 46"/>
    <property type="match status" value="1"/>
</dbReference>
<feature type="compositionally biased region" description="Pro residues" evidence="6">
    <location>
        <begin position="300"/>
        <end position="315"/>
    </location>
</feature>
<dbReference type="PROSITE" id="PS51450">
    <property type="entry name" value="LRR"/>
    <property type="match status" value="3"/>
</dbReference>
<dbReference type="Pfam" id="PF13516">
    <property type="entry name" value="LRR_6"/>
    <property type="match status" value="1"/>
</dbReference>
<reference evidence="7 8" key="1">
    <citation type="submission" date="2020-04" db="EMBL/GenBank/DDBJ databases">
        <title>Perkinsus olseni comparative genomics.</title>
        <authorList>
            <person name="Bogema D.R."/>
        </authorList>
    </citation>
    <scope>NUCLEOTIDE SEQUENCE [LARGE SCALE GENOMIC DNA]</scope>
    <source>
        <strain evidence="7">ATCC PRA-179</strain>
    </source>
</reference>
<dbReference type="AlphaFoldDB" id="A0A7J6LC14"/>
<dbReference type="PANTHER" id="PTHR45973">
    <property type="entry name" value="PROTEIN PHOSPHATASE 1 REGULATORY SUBUNIT SDS22-RELATED"/>
    <property type="match status" value="1"/>
</dbReference>
<dbReference type="OrthoDB" id="421538at2759"/>
<dbReference type="InterPro" id="IPR032675">
    <property type="entry name" value="LRR_dom_sf"/>
</dbReference>
<name>A0A7J6LC14_PEROL</name>
<evidence type="ECO:0000256" key="3">
    <source>
        <dbReference type="ARBA" id="ARBA00022737"/>
    </source>
</evidence>
<evidence type="ECO:0000256" key="6">
    <source>
        <dbReference type="SAM" id="MobiDB-lite"/>
    </source>
</evidence>
<keyword evidence="4" id="KW-0969">Cilium</keyword>
<keyword evidence="2" id="KW-0433">Leucine-rich repeat</keyword>
<dbReference type="InterPro" id="IPR001611">
    <property type="entry name" value="Leu-rich_rpt"/>
</dbReference>
<gene>
    <name evidence="7" type="ORF">FOZ61_006729</name>
</gene>
<dbReference type="SUPFAM" id="SSF52058">
    <property type="entry name" value="L domain-like"/>
    <property type="match status" value="1"/>
</dbReference>
<evidence type="ECO:0000256" key="5">
    <source>
        <dbReference type="ARBA" id="ARBA00023273"/>
    </source>
</evidence>
<dbReference type="InterPro" id="IPR003591">
    <property type="entry name" value="Leu-rich_rpt_typical-subtyp"/>
</dbReference>
<protein>
    <submittedName>
        <fullName evidence="7">Uncharacterized protein</fullName>
    </submittedName>
</protein>
<feature type="region of interest" description="Disordered" evidence="6">
    <location>
        <begin position="536"/>
        <end position="560"/>
    </location>
</feature>
<evidence type="ECO:0000256" key="2">
    <source>
        <dbReference type="ARBA" id="ARBA00022614"/>
    </source>
</evidence>
<proteinExistence type="predicted"/>
<dbReference type="SMART" id="SM00369">
    <property type="entry name" value="LRR_TYP"/>
    <property type="match status" value="5"/>
</dbReference>
<sequence length="718" mass="80037">MEDPLPLSHEIISQGLARLERTKCRHVTQRRSRDGPLAVAVFCALPSSVWLSLPTITWDPTRLGRDGYNVSKCILSREKPIMRILSFSETDGTVDGTGYAFIRLDCSDKGITDLAEEVDTLKHLRQINLRSNLLTDVSRLSTLPHLLSLDLSNNKITTMDSLFQPGCLPWSQYIDLSHNSITSICPLAAMTRLRSLKLNANSIEDITRVSPDGHTALEELDLSDNSLTTLNGINNLPKLKFLRVASNQLTHVGEDALQGLDQLQLLDLHGGNTLLTLTGKPIEKPAEDGEEDGGEQQEEIPPPSPRSLPKFPPLPSLKTLNLSSTQFGAESPADILAAVLTTSSGDRALPELREIDITDTPALAAMGDDVKAELLLVLPKTLRTVNGEALTLEDLKASEDLQQARIAEREEKEWLAAELVSLLFDMSVSEGEREVQQQQQHLKVDYSKPYAKRRPDEPRSHYAQRLKFINELIRGMGDSLSDDRIDVLSNCYTNVKFLNNKYHPEIMEILENDGVISPEGNRTQAPLALLTDIYHQRNRGLRRSSPQTSRRRSSPVYQQPLRRIDSAPAWGLLTTSYVTTPCSTRHDHLRRYNSCQPTRRTPRPIEYGSIHVMSARSATMRREGTRARRTTYMAAPQPLRPSAQRHTARPHHSPGKPLPTLMEPEWSSRSTGSSSGGVVSAWSDLGDRDAVPIEGQIRPVITYTHHCACGGYVFRKEL</sequence>
<feature type="region of interest" description="Disordered" evidence="6">
    <location>
        <begin position="277"/>
        <end position="315"/>
    </location>
</feature>
<organism evidence="7 8">
    <name type="scientific">Perkinsus olseni</name>
    <name type="common">Perkinsus atlanticus</name>
    <dbReference type="NCBI Taxonomy" id="32597"/>
    <lineage>
        <taxon>Eukaryota</taxon>
        <taxon>Sar</taxon>
        <taxon>Alveolata</taxon>
        <taxon>Perkinsozoa</taxon>
        <taxon>Perkinsea</taxon>
        <taxon>Perkinsida</taxon>
        <taxon>Perkinsidae</taxon>
        <taxon>Perkinsus</taxon>
    </lineage>
</organism>
<keyword evidence="3" id="KW-0677">Repeat</keyword>
<dbReference type="Gene3D" id="3.80.10.10">
    <property type="entry name" value="Ribonuclease Inhibitor"/>
    <property type="match status" value="1"/>
</dbReference>
<accession>A0A7J6LC14</accession>
<keyword evidence="5" id="KW-0966">Cell projection</keyword>
<dbReference type="SMART" id="SM00365">
    <property type="entry name" value="LRR_SD22"/>
    <property type="match status" value="5"/>
</dbReference>
<feature type="compositionally biased region" description="Low complexity" evidence="6">
    <location>
        <begin position="667"/>
        <end position="678"/>
    </location>
</feature>
<comment type="caution">
    <text evidence="7">The sequence shown here is derived from an EMBL/GenBank/DDBJ whole genome shotgun (WGS) entry which is preliminary data.</text>
</comment>
<evidence type="ECO:0000313" key="8">
    <source>
        <dbReference type="Proteomes" id="UP000570595"/>
    </source>
</evidence>
<dbReference type="Proteomes" id="UP000570595">
    <property type="component" value="Unassembled WGS sequence"/>
</dbReference>
<dbReference type="EMBL" id="JABAHT010000392">
    <property type="protein sequence ID" value="KAF4656716.1"/>
    <property type="molecule type" value="Genomic_DNA"/>
</dbReference>
<evidence type="ECO:0000256" key="1">
    <source>
        <dbReference type="ARBA" id="ARBA00004138"/>
    </source>
</evidence>
<feature type="region of interest" description="Disordered" evidence="6">
    <location>
        <begin position="639"/>
        <end position="678"/>
    </location>
</feature>
<evidence type="ECO:0000313" key="7">
    <source>
        <dbReference type="EMBL" id="KAF4656716.1"/>
    </source>
</evidence>
<feature type="compositionally biased region" description="Acidic residues" evidence="6">
    <location>
        <begin position="288"/>
        <end position="298"/>
    </location>
</feature>
<dbReference type="Pfam" id="PF13855">
    <property type="entry name" value="LRR_8"/>
    <property type="match status" value="1"/>
</dbReference>
<evidence type="ECO:0000256" key="4">
    <source>
        <dbReference type="ARBA" id="ARBA00023069"/>
    </source>
</evidence>
<dbReference type="InterPro" id="IPR050576">
    <property type="entry name" value="Cilia_flagella_integrity"/>
</dbReference>
<comment type="subcellular location">
    <subcellularLocation>
        <location evidence="1">Cell projection</location>
        <location evidence="1">Cilium</location>
    </subcellularLocation>
</comment>